<dbReference type="GO" id="GO:0005886">
    <property type="term" value="C:plasma membrane"/>
    <property type="evidence" value="ECO:0007669"/>
    <property type="project" value="UniProtKB-SubCell"/>
</dbReference>
<feature type="transmembrane region" description="Helical" evidence="7">
    <location>
        <begin position="84"/>
        <end position="105"/>
    </location>
</feature>
<name>A0A6N9YNX1_9ACTN</name>
<dbReference type="PANTHER" id="PTHR43744:SF13">
    <property type="entry name" value="SN-GLYCEROL-3-PHOSPHATE TRANSPORT INTEGRAL MEMBRANE PROTEIN ABC TRANSPORTER UGPE-RELATED"/>
    <property type="match status" value="1"/>
</dbReference>
<feature type="transmembrane region" description="Helical" evidence="7">
    <location>
        <begin position="48"/>
        <end position="77"/>
    </location>
</feature>
<dbReference type="PROSITE" id="PS50928">
    <property type="entry name" value="ABC_TM1"/>
    <property type="match status" value="1"/>
</dbReference>
<evidence type="ECO:0000256" key="7">
    <source>
        <dbReference type="RuleBase" id="RU363032"/>
    </source>
</evidence>
<dbReference type="CDD" id="cd06261">
    <property type="entry name" value="TM_PBP2"/>
    <property type="match status" value="1"/>
</dbReference>
<dbReference type="AlphaFoldDB" id="A0A6N9YNX1"/>
<keyword evidence="3" id="KW-1003">Cell membrane</keyword>
<keyword evidence="4 7" id="KW-0812">Transmembrane</keyword>
<evidence type="ECO:0000313" key="9">
    <source>
        <dbReference type="EMBL" id="NED96630.1"/>
    </source>
</evidence>
<dbReference type="InterPro" id="IPR000515">
    <property type="entry name" value="MetI-like"/>
</dbReference>
<gene>
    <name evidence="9" type="ORF">G1H11_15075</name>
</gene>
<dbReference type="Pfam" id="PF00528">
    <property type="entry name" value="BPD_transp_1"/>
    <property type="match status" value="1"/>
</dbReference>
<dbReference type="Gene3D" id="1.10.3720.10">
    <property type="entry name" value="MetI-like"/>
    <property type="match status" value="1"/>
</dbReference>
<reference evidence="9 10" key="1">
    <citation type="submission" date="2020-02" db="EMBL/GenBank/DDBJ databases">
        <authorList>
            <person name="Li X.-J."/>
            <person name="Feng X.-M."/>
        </authorList>
    </citation>
    <scope>NUCLEOTIDE SEQUENCE [LARGE SCALE GENOMIC DNA]</scope>
    <source>
        <strain evidence="9 10">CGMCC 4.7225</strain>
    </source>
</reference>
<evidence type="ECO:0000256" key="1">
    <source>
        <dbReference type="ARBA" id="ARBA00004651"/>
    </source>
</evidence>
<feature type="transmembrane region" description="Helical" evidence="7">
    <location>
        <begin position="218"/>
        <end position="239"/>
    </location>
</feature>
<dbReference type="GO" id="GO:0055085">
    <property type="term" value="P:transmembrane transport"/>
    <property type="evidence" value="ECO:0007669"/>
    <property type="project" value="InterPro"/>
</dbReference>
<keyword evidence="2 7" id="KW-0813">Transport</keyword>
<comment type="similarity">
    <text evidence="7">Belongs to the binding-protein-dependent transport system permease family.</text>
</comment>
<dbReference type="PANTHER" id="PTHR43744">
    <property type="entry name" value="ABC TRANSPORTER PERMEASE PROTEIN MG189-RELATED-RELATED"/>
    <property type="match status" value="1"/>
</dbReference>
<sequence>MIAPLLWMLISSVKTRPEIFTVPLQWLPERPYGGNYAEVVDRYPFGRFFLNSVVVTAVGAGIKVLLAMFTAYALVFIRFPAKKLVFIVIIVALMVPPQVVVVPNYTLIADLGWQNTYLGIIVPGLGTAFGTFLLRQQFLTLPHAIIDAATLDGAGHWRRLWRVIAPISAPTIATVALVTIVSEWNEYLWPLIIVDRPEMMTLPVALTLMQNADGTNNWGVLMAGTAMVVLPVLIIFTLLQRHIVAGLTQGATTG</sequence>
<evidence type="ECO:0000256" key="4">
    <source>
        <dbReference type="ARBA" id="ARBA00022692"/>
    </source>
</evidence>
<feature type="transmembrane region" description="Helical" evidence="7">
    <location>
        <begin position="160"/>
        <end position="181"/>
    </location>
</feature>
<evidence type="ECO:0000256" key="6">
    <source>
        <dbReference type="ARBA" id="ARBA00023136"/>
    </source>
</evidence>
<evidence type="ECO:0000256" key="5">
    <source>
        <dbReference type="ARBA" id="ARBA00022989"/>
    </source>
</evidence>
<keyword evidence="6 7" id="KW-0472">Membrane</keyword>
<organism evidence="9 10">
    <name type="scientific">Phytoactinopolyspora alkaliphila</name>
    <dbReference type="NCBI Taxonomy" id="1783498"/>
    <lineage>
        <taxon>Bacteria</taxon>
        <taxon>Bacillati</taxon>
        <taxon>Actinomycetota</taxon>
        <taxon>Actinomycetes</taxon>
        <taxon>Jiangellales</taxon>
        <taxon>Jiangellaceae</taxon>
        <taxon>Phytoactinopolyspora</taxon>
    </lineage>
</organism>
<dbReference type="InterPro" id="IPR035906">
    <property type="entry name" value="MetI-like_sf"/>
</dbReference>
<feature type="transmembrane region" description="Helical" evidence="7">
    <location>
        <begin position="117"/>
        <end position="134"/>
    </location>
</feature>
<keyword evidence="5 7" id="KW-1133">Transmembrane helix</keyword>
<dbReference type="SUPFAM" id="SSF161098">
    <property type="entry name" value="MetI-like"/>
    <property type="match status" value="1"/>
</dbReference>
<proteinExistence type="inferred from homology"/>
<accession>A0A6N9YNX1</accession>
<evidence type="ECO:0000259" key="8">
    <source>
        <dbReference type="PROSITE" id="PS50928"/>
    </source>
</evidence>
<feature type="domain" description="ABC transmembrane type-1" evidence="8">
    <location>
        <begin position="49"/>
        <end position="239"/>
    </location>
</feature>
<dbReference type="EMBL" id="JAAGOB010000007">
    <property type="protein sequence ID" value="NED96630.1"/>
    <property type="molecule type" value="Genomic_DNA"/>
</dbReference>
<evidence type="ECO:0000256" key="2">
    <source>
        <dbReference type="ARBA" id="ARBA00022448"/>
    </source>
</evidence>
<dbReference type="Proteomes" id="UP000469185">
    <property type="component" value="Unassembled WGS sequence"/>
</dbReference>
<evidence type="ECO:0000313" key="10">
    <source>
        <dbReference type="Proteomes" id="UP000469185"/>
    </source>
</evidence>
<comment type="subcellular location">
    <subcellularLocation>
        <location evidence="1 7">Cell membrane</location>
        <topology evidence="1 7">Multi-pass membrane protein</topology>
    </subcellularLocation>
</comment>
<comment type="caution">
    <text evidence="9">The sequence shown here is derived from an EMBL/GenBank/DDBJ whole genome shotgun (WGS) entry which is preliminary data.</text>
</comment>
<protein>
    <submittedName>
        <fullName evidence="9">Carbohydrate ABC transporter permease</fullName>
    </submittedName>
</protein>
<evidence type="ECO:0000256" key="3">
    <source>
        <dbReference type="ARBA" id="ARBA00022475"/>
    </source>
</evidence>
<keyword evidence="10" id="KW-1185">Reference proteome</keyword>